<dbReference type="Gene3D" id="2.40.10.220">
    <property type="entry name" value="predicted glycosyltransferase like domains"/>
    <property type="match status" value="1"/>
</dbReference>
<evidence type="ECO:0000256" key="1">
    <source>
        <dbReference type="SAM" id="MobiDB-lite"/>
    </source>
</evidence>
<dbReference type="GO" id="GO:0035438">
    <property type="term" value="F:cyclic-di-GMP binding"/>
    <property type="evidence" value="ECO:0007669"/>
    <property type="project" value="InterPro"/>
</dbReference>
<reference evidence="3 4" key="1">
    <citation type="submission" date="2018-10" db="EMBL/GenBank/DDBJ databases">
        <title>Genomic Encyclopedia of Type Strains, Phase IV (KMG-IV): sequencing the most valuable type-strain genomes for metagenomic binning, comparative biology and taxonomic classification.</title>
        <authorList>
            <person name="Goeker M."/>
        </authorList>
    </citation>
    <scope>NUCLEOTIDE SEQUENCE [LARGE SCALE GENOMIC DNA]</scope>
    <source>
        <strain evidence="3 4">DSM 23229</strain>
    </source>
</reference>
<evidence type="ECO:0000313" key="4">
    <source>
        <dbReference type="Proteomes" id="UP000281975"/>
    </source>
</evidence>
<dbReference type="Proteomes" id="UP000281975">
    <property type="component" value="Unassembled WGS sequence"/>
</dbReference>
<dbReference type="InterPro" id="IPR012349">
    <property type="entry name" value="Split_barrel_FMN-bd"/>
</dbReference>
<name>A0A420WTS1_9GAMM</name>
<comment type="caution">
    <text evidence="3">The sequence shown here is derived from an EMBL/GenBank/DDBJ whole genome shotgun (WGS) entry which is preliminary data.</text>
</comment>
<dbReference type="AlphaFoldDB" id="A0A420WTS1"/>
<accession>A0A420WTS1</accession>
<feature type="region of interest" description="Disordered" evidence="1">
    <location>
        <begin position="234"/>
        <end position="263"/>
    </location>
</feature>
<dbReference type="SUPFAM" id="SSF141371">
    <property type="entry name" value="PilZ domain-like"/>
    <property type="match status" value="1"/>
</dbReference>
<evidence type="ECO:0000313" key="3">
    <source>
        <dbReference type="EMBL" id="RKQ96281.1"/>
    </source>
</evidence>
<feature type="domain" description="PilZ" evidence="2">
    <location>
        <begin position="117"/>
        <end position="215"/>
    </location>
</feature>
<dbReference type="Gene3D" id="2.30.110.10">
    <property type="entry name" value="Electron Transport, Fmn-binding Protein, Chain A"/>
    <property type="match status" value="1"/>
</dbReference>
<dbReference type="EMBL" id="RBIN01000009">
    <property type="protein sequence ID" value="RKQ96281.1"/>
    <property type="molecule type" value="Genomic_DNA"/>
</dbReference>
<dbReference type="RefSeq" id="WP_121173784.1">
    <property type="nucleotide sequence ID" value="NZ_RBIN01000009.1"/>
</dbReference>
<keyword evidence="4" id="KW-1185">Reference proteome</keyword>
<gene>
    <name evidence="3" type="ORF">C7446_2873</name>
</gene>
<dbReference type="OrthoDB" id="6183505at2"/>
<dbReference type="Pfam" id="PF07238">
    <property type="entry name" value="PilZ"/>
    <property type="match status" value="1"/>
</dbReference>
<evidence type="ECO:0000259" key="2">
    <source>
        <dbReference type="Pfam" id="PF07238"/>
    </source>
</evidence>
<sequence length="263" mass="29181">MSQPRHGVIDNADAIADLFVELTRNAHEITLRFDATPVHYPVSVVSIDRIHAGCLLDVTSLGDIDQLLAEERCFMLHARQEALALRSSPMQVQRTVERAGRLGVYCTLPRQLRFSRQRSYFRAALSEGMEVMVELAAADGRCWRARLCDLSIGGCLLALPAEAAASLPALETRLQVRAHFPNGEVFEASSRLCHLHTDQVTVQLGIGFDIGLAVHERRVWFYVREIERESVRQQRGASATRPLAPSRLFQPAPDESEGPASAS</sequence>
<organism evidence="3 4">
    <name type="scientific">Kushneria sinocarnis</name>
    <dbReference type="NCBI Taxonomy" id="595502"/>
    <lineage>
        <taxon>Bacteria</taxon>
        <taxon>Pseudomonadati</taxon>
        <taxon>Pseudomonadota</taxon>
        <taxon>Gammaproteobacteria</taxon>
        <taxon>Oceanospirillales</taxon>
        <taxon>Halomonadaceae</taxon>
        <taxon>Kushneria</taxon>
    </lineage>
</organism>
<proteinExistence type="predicted"/>
<protein>
    <submittedName>
        <fullName evidence="3">PilZ domain-containing protein</fullName>
    </submittedName>
</protein>
<dbReference type="InterPro" id="IPR009875">
    <property type="entry name" value="PilZ_domain"/>
</dbReference>